<evidence type="ECO:0000313" key="3">
    <source>
        <dbReference type="EMBL" id="KAK5986284.1"/>
    </source>
</evidence>
<name>A0AAN8J3M9_TRICO</name>
<reference evidence="3 4" key="1">
    <citation type="submission" date="2019-10" db="EMBL/GenBank/DDBJ databases">
        <title>Assembly and Annotation for the nematode Trichostrongylus colubriformis.</title>
        <authorList>
            <person name="Martin J."/>
        </authorList>
    </citation>
    <scope>NUCLEOTIDE SEQUENCE [LARGE SCALE GENOMIC DNA]</scope>
    <source>
        <strain evidence="3">G859</strain>
        <tissue evidence="3">Whole worm</tissue>
    </source>
</reference>
<dbReference type="GO" id="GO:0005737">
    <property type="term" value="C:cytoplasm"/>
    <property type="evidence" value="ECO:0007669"/>
    <property type="project" value="InterPro"/>
</dbReference>
<organism evidence="3 4">
    <name type="scientific">Trichostrongylus colubriformis</name>
    <name type="common">Black scour worm</name>
    <dbReference type="NCBI Taxonomy" id="6319"/>
    <lineage>
        <taxon>Eukaryota</taxon>
        <taxon>Metazoa</taxon>
        <taxon>Ecdysozoa</taxon>
        <taxon>Nematoda</taxon>
        <taxon>Chromadorea</taxon>
        <taxon>Rhabditida</taxon>
        <taxon>Rhabditina</taxon>
        <taxon>Rhabditomorpha</taxon>
        <taxon>Strongyloidea</taxon>
        <taxon>Trichostrongylidae</taxon>
        <taxon>Trichostrongylus</taxon>
    </lineage>
</organism>
<sequence>MYSFRSIIPLTMAAKVHNSKSSRSKSEEVRALNSRGGPKSSSMKPLNSQVCPGFTTSGKGVVSRVDNNQSDNTRALKKFFHRLKENVGLVERTEFSKELNDAFDNMDNYKLCLDRLGEAVCQVIQGNPKFRKMDHKMELAPPPDEDPYELVSAWLTNSKAFEDYKNFKTQVSLYQKQAIEHREYIRRARRALHNIRTFIQHHYWVVGIHRTELDNLRIEMDFARAELKAAKEPQLVDLKNKLYDQAVRSFEAKLKEVTKLMDAVPKNKESHLADVIEWTNCTRMYHEKMAKLLEET</sequence>
<evidence type="ECO:0000313" key="4">
    <source>
        <dbReference type="Proteomes" id="UP001331761"/>
    </source>
</evidence>
<gene>
    <name evidence="3" type="ORF">GCK32_011968</name>
</gene>
<dbReference type="Gene3D" id="1.20.1270.60">
    <property type="entry name" value="Arfaptin homology (AH) domain/BAR domain"/>
    <property type="match status" value="1"/>
</dbReference>
<feature type="compositionally biased region" description="Polar residues" evidence="1">
    <location>
        <begin position="39"/>
        <end position="49"/>
    </location>
</feature>
<dbReference type="InterPro" id="IPR027267">
    <property type="entry name" value="AH/BAR_dom_sf"/>
</dbReference>
<dbReference type="EMBL" id="WIXE01000777">
    <property type="protein sequence ID" value="KAK5986284.1"/>
    <property type="molecule type" value="Genomic_DNA"/>
</dbReference>
<dbReference type="AlphaFoldDB" id="A0AAN8J3M9"/>
<dbReference type="InterPro" id="IPR004148">
    <property type="entry name" value="BAR_dom"/>
</dbReference>
<proteinExistence type="predicted"/>
<feature type="region of interest" description="Disordered" evidence="1">
    <location>
        <begin position="17"/>
        <end position="49"/>
    </location>
</feature>
<keyword evidence="4" id="KW-1185">Reference proteome</keyword>
<comment type="caution">
    <text evidence="3">The sequence shown here is derived from an EMBL/GenBank/DDBJ whole genome shotgun (WGS) entry which is preliminary data.</text>
</comment>
<evidence type="ECO:0000259" key="2">
    <source>
        <dbReference type="Pfam" id="PF03114"/>
    </source>
</evidence>
<accession>A0AAN8J3M9</accession>
<protein>
    <submittedName>
        <fullName evidence="3">BAR domain-containing protein</fullName>
    </submittedName>
</protein>
<dbReference type="Proteomes" id="UP001331761">
    <property type="component" value="Unassembled WGS sequence"/>
</dbReference>
<evidence type="ECO:0000256" key="1">
    <source>
        <dbReference type="SAM" id="MobiDB-lite"/>
    </source>
</evidence>
<feature type="domain" description="BAR" evidence="2">
    <location>
        <begin position="75"/>
        <end position="295"/>
    </location>
</feature>
<dbReference type="Pfam" id="PF03114">
    <property type="entry name" value="BAR"/>
    <property type="match status" value="1"/>
</dbReference>
<dbReference type="SUPFAM" id="SSF103657">
    <property type="entry name" value="BAR/IMD domain-like"/>
    <property type="match status" value="1"/>
</dbReference>